<name>A0A3B9QU61_9CORY</name>
<dbReference type="EMBL" id="DMDD01000138">
    <property type="protein sequence ID" value="HAF72502.1"/>
    <property type="molecule type" value="Genomic_DNA"/>
</dbReference>
<keyword evidence="1" id="KW-0812">Transmembrane</keyword>
<feature type="non-terminal residue" evidence="2">
    <location>
        <position position="73"/>
    </location>
</feature>
<dbReference type="AlphaFoldDB" id="A0A3B9QU61"/>
<accession>A0A3B9QU61</accession>
<protein>
    <submittedName>
        <fullName evidence="2">Uncharacterized protein</fullName>
    </submittedName>
</protein>
<proteinExistence type="predicted"/>
<evidence type="ECO:0000313" key="3">
    <source>
        <dbReference type="Proteomes" id="UP000260925"/>
    </source>
</evidence>
<dbReference type="Proteomes" id="UP000260925">
    <property type="component" value="Unassembled WGS sequence"/>
</dbReference>
<feature type="transmembrane region" description="Helical" evidence="1">
    <location>
        <begin position="25"/>
        <end position="52"/>
    </location>
</feature>
<evidence type="ECO:0000256" key="1">
    <source>
        <dbReference type="SAM" id="Phobius"/>
    </source>
</evidence>
<sequence length="73" mass="7828">MNSPTTPTFLAQAADSSSTSDSSGWWFIFGVFLALVAIACVVLFISALVSILRSRSLTTGGKLLWCIAVFVFH</sequence>
<keyword evidence="1" id="KW-0472">Membrane</keyword>
<gene>
    <name evidence="2" type="ORF">DCL06_06080</name>
</gene>
<organism evidence="2 3">
    <name type="scientific">Corynebacterium variabile</name>
    <dbReference type="NCBI Taxonomy" id="1727"/>
    <lineage>
        <taxon>Bacteria</taxon>
        <taxon>Bacillati</taxon>
        <taxon>Actinomycetota</taxon>
        <taxon>Actinomycetes</taxon>
        <taxon>Mycobacteriales</taxon>
        <taxon>Corynebacteriaceae</taxon>
        <taxon>Corynebacterium</taxon>
    </lineage>
</organism>
<evidence type="ECO:0000313" key="2">
    <source>
        <dbReference type="EMBL" id="HAF72502.1"/>
    </source>
</evidence>
<comment type="caution">
    <text evidence="2">The sequence shown here is derived from an EMBL/GenBank/DDBJ whole genome shotgun (WGS) entry which is preliminary data.</text>
</comment>
<keyword evidence="1" id="KW-1133">Transmembrane helix</keyword>
<reference evidence="2 3" key="1">
    <citation type="journal article" date="2018" name="Nat. Biotechnol.">
        <title>A standardized bacterial taxonomy based on genome phylogeny substantially revises the tree of life.</title>
        <authorList>
            <person name="Parks D.H."/>
            <person name="Chuvochina M."/>
            <person name="Waite D.W."/>
            <person name="Rinke C."/>
            <person name="Skarshewski A."/>
            <person name="Chaumeil P.A."/>
            <person name="Hugenholtz P."/>
        </authorList>
    </citation>
    <scope>NUCLEOTIDE SEQUENCE [LARGE SCALE GENOMIC DNA]</scope>
    <source>
        <strain evidence="2">UBA9851</strain>
    </source>
</reference>